<dbReference type="GO" id="GO:0016787">
    <property type="term" value="F:hydrolase activity"/>
    <property type="evidence" value="ECO:0007669"/>
    <property type="project" value="UniProtKB-KW"/>
</dbReference>
<feature type="region of interest" description="Disordered" evidence="2">
    <location>
        <begin position="70"/>
        <end position="110"/>
    </location>
</feature>
<keyword evidence="3" id="KW-0812">Transmembrane</keyword>
<dbReference type="SUPFAM" id="SSF63817">
    <property type="entry name" value="Sortase"/>
    <property type="match status" value="1"/>
</dbReference>
<dbReference type="Proteomes" id="UP000577408">
    <property type="component" value="Unassembled WGS sequence"/>
</dbReference>
<evidence type="ECO:0000313" key="4">
    <source>
        <dbReference type="EMBL" id="MBA1837922.1"/>
    </source>
</evidence>
<dbReference type="InterPro" id="IPR005754">
    <property type="entry name" value="Sortase"/>
</dbReference>
<gene>
    <name evidence="4" type="ORF">HMA55_08465</name>
</gene>
<protein>
    <submittedName>
        <fullName evidence="4">Class F sortase</fullName>
    </submittedName>
</protein>
<dbReference type="EMBL" id="JABFED010000006">
    <property type="protein sequence ID" value="MBA1837922.1"/>
    <property type="molecule type" value="Genomic_DNA"/>
</dbReference>
<dbReference type="InterPro" id="IPR023365">
    <property type="entry name" value="Sortase_dom-sf"/>
</dbReference>
<feature type="region of interest" description="Disordered" evidence="2">
    <location>
        <begin position="1"/>
        <end position="31"/>
    </location>
</feature>
<dbReference type="Gene3D" id="2.40.260.10">
    <property type="entry name" value="Sortase"/>
    <property type="match status" value="1"/>
</dbReference>
<dbReference type="RefSeq" id="WP_181192617.1">
    <property type="nucleotide sequence ID" value="NZ_JABFED010000006.1"/>
</dbReference>
<feature type="transmembrane region" description="Helical" evidence="3">
    <location>
        <begin position="43"/>
        <end position="62"/>
    </location>
</feature>
<proteinExistence type="predicted"/>
<dbReference type="InterPro" id="IPR042001">
    <property type="entry name" value="Sortase_F"/>
</dbReference>
<keyword evidence="5" id="KW-1185">Reference proteome</keyword>
<organism evidence="4 5">
    <name type="scientific">Corynebacterium wankanglinii</name>
    <dbReference type="NCBI Taxonomy" id="2735136"/>
    <lineage>
        <taxon>Bacteria</taxon>
        <taxon>Bacillati</taxon>
        <taxon>Actinomycetota</taxon>
        <taxon>Actinomycetes</taxon>
        <taxon>Mycobacteriales</taxon>
        <taxon>Corynebacteriaceae</taxon>
        <taxon>Corynebacterium</taxon>
    </lineage>
</organism>
<evidence type="ECO:0000256" key="2">
    <source>
        <dbReference type="SAM" id="MobiDB-lite"/>
    </source>
</evidence>
<evidence type="ECO:0000313" key="5">
    <source>
        <dbReference type="Proteomes" id="UP000577408"/>
    </source>
</evidence>
<dbReference type="Pfam" id="PF04203">
    <property type="entry name" value="Sortase"/>
    <property type="match status" value="1"/>
</dbReference>
<feature type="compositionally biased region" description="Basic and acidic residues" evidence="2">
    <location>
        <begin position="13"/>
        <end position="31"/>
    </location>
</feature>
<evidence type="ECO:0000256" key="1">
    <source>
        <dbReference type="ARBA" id="ARBA00022801"/>
    </source>
</evidence>
<keyword evidence="3" id="KW-0472">Membrane</keyword>
<keyword evidence="1" id="KW-0378">Hydrolase</keyword>
<sequence>MSTIVPSGASDPDPEHTPDNSEYALESHADVADETAERKRRPWWVAIAVLAIALVLVQLAIYNFRNDSDREETAQEPSATAPEESQAPESTKADGPVVPTEGGYVDPEGAQEVPYEPAPGQFVGFEGMAMSVGGDIAAVDPVQLTDTGALIPPSDVSRLGWYSASAVPGADGAVGSSVITGHINYQGQGAGYAARFANMNVGDEFEIYIDGTPQTFRVSKAPYRLPKGSDFPPEVNDSTGPNRLVLITCGGQFVGGALGYADNIITIAEPVAPAAPQVPQEPGSGEQYGDAPAY</sequence>
<comment type="caution">
    <text evidence="4">The sequence shown here is derived from an EMBL/GenBank/DDBJ whole genome shotgun (WGS) entry which is preliminary data.</text>
</comment>
<dbReference type="AlphaFoldDB" id="A0A7H0K9P6"/>
<reference evidence="4 5" key="1">
    <citation type="submission" date="2020-05" db="EMBL/GenBank/DDBJ databases">
        <title>Descriptions of Corynebacterium xxxx sp. nov., Corynebacterium yyyy sp. nov. and Corynebacterium zzzz sp. nov.</title>
        <authorList>
            <person name="Zhang G."/>
        </authorList>
    </citation>
    <scope>NUCLEOTIDE SEQUENCE [LARGE SCALE GENOMIC DNA]</scope>
    <source>
        <strain evidence="5">zg-913</strain>
    </source>
</reference>
<name>A0A7H0K9P6_9CORY</name>
<evidence type="ECO:0000256" key="3">
    <source>
        <dbReference type="SAM" id="Phobius"/>
    </source>
</evidence>
<accession>A0A7H0K9P6</accession>
<keyword evidence="3" id="KW-1133">Transmembrane helix</keyword>
<feature type="region of interest" description="Disordered" evidence="2">
    <location>
        <begin position="275"/>
        <end position="294"/>
    </location>
</feature>
<dbReference type="CDD" id="cd05829">
    <property type="entry name" value="Sortase_F"/>
    <property type="match status" value="1"/>
</dbReference>